<dbReference type="EMBL" id="CAKMRJ010001112">
    <property type="protein sequence ID" value="CAH1421544.1"/>
    <property type="molecule type" value="Genomic_DNA"/>
</dbReference>
<dbReference type="Proteomes" id="UP001157418">
    <property type="component" value="Unassembled WGS sequence"/>
</dbReference>
<evidence type="ECO:0000313" key="2">
    <source>
        <dbReference type="Proteomes" id="UP001157418"/>
    </source>
</evidence>
<accession>A0AAU9M5Y2</accession>
<gene>
    <name evidence="1" type="ORF">LVIROSA_LOCUS8939</name>
</gene>
<evidence type="ECO:0000313" key="1">
    <source>
        <dbReference type="EMBL" id="CAH1421544.1"/>
    </source>
</evidence>
<sequence>MSSSTPNPNGIYPVVELNFKGVFLRNPFSYEPGMKFTFDDHDFSGMTYYECITFLERFMQESIKKLYYYKPDKPLLSGIAAIVNDGGYASFIFDVYETDGIVSLYVDRDGQGIEDRFGSEIEEEEDGDDSCIDGGENDDEIENLRDVEMDFNDDEVTMNITEADDFLSELCGEEEEGNDNNIGDDVVGVKRRQMLMGLGHKNILCAHTNPNAWI</sequence>
<dbReference type="AlphaFoldDB" id="A0AAU9M5Y2"/>
<reference evidence="1 2" key="1">
    <citation type="submission" date="2022-01" db="EMBL/GenBank/DDBJ databases">
        <authorList>
            <person name="Xiong W."/>
            <person name="Schranz E."/>
        </authorList>
    </citation>
    <scope>NUCLEOTIDE SEQUENCE [LARGE SCALE GENOMIC DNA]</scope>
</reference>
<comment type="caution">
    <text evidence="1">The sequence shown here is derived from an EMBL/GenBank/DDBJ whole genome shotgun (WGS) entry which is preliminary data.</text>
</comment>
<protein>
    <submittedName>
        <fullName evidence="1">Uncharacterized protein</fullName>
    </submittedName>
</protein>
<proteinExistence type="predicted"/>
<name>A0AAU9M5Y2_9ASTR</name>
<organism evidence="1 2">
    <name type="scientific">Lactuca virosa</name>
    <dbReference type="NCBI Taxonomy" id="75947"/>
    <lineage>
        <taxon>Eukaryota</taxon>
        <taxon>Viridiplantae</taxon>
        <taxon>Streptophyta</taxon>
        <taxon>Embryophyta</taxon>
        <taxon>Tracheophyta</taxon>
        <taxon>Spermatophyta</taxon>
        <taxon>Magnoliopsida</taxon>
        <taxon>eudicotyledons</taxon>
        <taxon>Gunneridae</taxon>
        <taxon>Pentapetalae</taxon>
        <taxon>asterids</taxon>
        <taxon>campanulids</taxon>
        <taxon>Asterales</taxon>
        <taxon>Asteraceae</taxon>
        <taxon>Cichorioideae</taxon>
        <taxon>Cichorieae</taxon>
        <taxon>Lactucinae</taxon>
        <taxon>Lactuca</taxon>
    </lineage>
</organism>
<keyword evidence="2" id="KW-1185">Reference proteome</keyword>